<keyword evidence="2" id="KW-1133">Transmembrane helix</keyword>
<keyword evidence="2" id="KW-0472">Membrane</keyword>
<evidence type="ECO:0000313" key="3">
    <source>
        <dbReference type="EMBL" id="AOM84339.1"/>
    </source>
</evidence>
<accession>A0A1D7QZ93</accession>
<gene>
    <name evidence="3" type="ORF">BBEV_3021</name>
</gene>
<feature type="compositionally biased region" description="Basic and acidic residues" evidence="1">
    <location>
        <begin position="1"/>
        <end position="11"/>
    </location>
</feature>
<dbReference type="RefSeq" id="WP_069366227.1">
    <property type="nucleotide sequence ID" value="NZ_CP012502.1"/>
</dbReference>
<evidence type="ECO:0000313" key="4">
    <source>
        <dbReference type="Proteomes" id="UP000094463"/>
    </source>
</evidence>
<name>A0A1D7QZ93_9BACI</name>
<dbReference type="Proteomes" id="UP000094463">
    <property type="component" value="Chromosome"/>
</dbReference>
<evidence type="ECO:0000256" key="2">
    <source>
        <dbReference type="SAM" id="Phobius"/>
    </source>
</evidence>
<protein>
    <submittedName>
        <fullName evidence="3">Uncharacterized protein</fullName>
    </submittedName>
</protein>
<feature type="transmembrane region" description="Helical" evidence="2">
    <location>
        <begin position="55"/>
        <end position="75"/>
    </location>
</feature>
<sequence>MKRDPITEELNKRKKETLSPANRRQILHELKQEEEKIEHDHKKTKRSWLPPGKGMTYAATLLLFPVIAYVMWALLEGTSDRDETIFFQSEQVNITAPDDPDTSARMFHFESENAGTYVLEGSPDELVTELISEDKDVDTIERFGMIEGSQYQFFGYYYVDDHRRLNLAGAVTLDAGAEEERYLAEVFSIQIDETTLRTGHESGTEMMTVLREGLPNNHYLFGLGFSNEANVESLEVEDFPKVETLVAENQLMMFGYGETLEHYVNELVEELELHTNLDRLETKVCLDDGTCYEQEFLRHPLLPERIN</sequence>
<dbReference type="OrthoDB" id="9820523at2"/>
<organism evidence="3 4">
    <name type="scientific">Salisediminibacterium beveridgei</name>
    <dbReference type="NCBI Taxonomy" id="632773"/>
    <lineage>
        <taxon>Bacteria</taxon>
        <taxon>Bacillati</taxon>
        <taxon>Bacillota</taxon>
        <taxon>Bacilli</taxon>
        <taxon>Bacillales</taxon>
        <taxon>Bacillaceae</taxon>
        <taxon>Salisediminibacterium</taxon>
    </lineage>
</organism>
<feature type="region of interest" description="Disordered" evidence="1">
    <location>
        <begin position="1"/>
        <end position="24"/>
    </location>
</feature>
<keyword evidence="4" id="KW-1185">Reference proteome</keyword>
<proteinExistence type="predicted"/>
<dbReference type="KEGG" id="bbev:BBEV_3021"/>
<keyword evidence="2" id="KW-0812">Transmembrane</keyword>
<evidence type="ECO:0000256" key="1">
    <source>
        <dbReference type="SAM" id="MobiDB-lite"/>
    </source>
</evidence>
<reference evidence="3 4" key="1">
    <citation type="submission" date="2015-08" db="EMBL/GenBank/DDBJ databases">
        <title>The complete genome sequence of Bacillus beveridgei MLTeJB.</title>
        <authorList>
            <person name="Hanson T.E."/>
            <person name="Mesa C."/>
            <person name="Basesman S.M."/>
            <person name="Oremland R.S."/>
        </authorList>
    </citation>
    <scope>NUCLEOTIDE SEQUENCE [LARGE SCALE GENOMIC DNA]</scope>
    <source>
        <strain evidence="3 4">MLTeJB</strain>
    </source>
</reference>
<dbReference type="AlphaFoldDB" id="A0A1D7QZ93"/>
<dbReference type="EMBL" id="CP012502">
    <property type="protein sequence ID" value="AOM84339.1"/>
    <property type="molecule type" value="Genomic_DNA"/>
</dbReference>